<dbReference type="Proteomes" id="UP000255248">
    <property type="component" value="Unassembled WGS sequence"/>
</dbReference>
<evidence type="ECO:0000313" key="3">
    <source>
        <dbReference type="Proteomes" id="UP000255248"/>
    </source>
</evidence>
<proteinExistence type="predicted"/>
<dbReference type="RefSeq" id="WP_024524837.1">
    <property type="nucleotide sequence ID" value="NZ_CP065626.1"/>
</dbReference>
<sequence length="87" mass="9840">MVKLTKKERAWIDELQAVLNRCPSPKKIGFYTTGNRFLMLYDLRRIDDVTEVLDNQGSSDWCTAVCDVGADIEERITFPSPIESTAG</sequence>
<evidence type="ECO:0000313" key="1">
    <source>
        <dbReference type="EMBL" id="STC89384.1"/>
    </source>
</evidence>
<protein>
    <submittedName>
        <fullName evidence="1">Uncharacterized protein</fullName>
    </submittedName>
</protein>
<dbReference type="EMBL" id="UFXZ01000001">
    <property type="protein sequence ID" value="STC89384.1"/>
    <property type="molecule type" value="Genomic_DNA"/>
</dbReference>
<dbReference type="OrthoDB" id="6466328at2"/>
<gene>
    <name evidence="1" type="ORF">NCTC12121_02170</name>
    <name evidence="2" type="ORF">NCTC12121_03641</name>
</gene>
<dbReference type="AlphaFoldDB" id="A0A376DH97"/>
<organism evidence="1 3">
    <name type="scientific">Edwardsiella hoshinae</name>
    <dbReference type="NCBI Taxonomy" id="93378"/>
    <lineage>
        <taxon>Bacteria</taxon>
        <taxon>Pseudomonadati</taxon>
        <taxon>Pseudomonadota</taxon>
        <taxon>Gammaproteobacteria</taxon>
        <taxon>Enterobacterales</taxon>
        <taxon>Hafniaceae</taxon>
        <taxon>Edwardsiella</taxon>
    </lineage>
</organism>
<name>A0A376DH97_9GAMM</name>
<reference evidence="1 3" key="1">
    <citation type="submission" date="2018-06" db="EMBL/GenBank/DDBJ databases">
        <authorList>
            <consortium name="Pathogen Informatics"/>
            <person name="Doyle S."/>
        </authorList>
    </citation>
    <scope>NUCLEOTIDE SEQUENCE [LARGE SCALE GENOMIC DNA]</scope>
    <source>
        <strain evidence="1 3">NCTC12121</strain>
    </source>
</reference>
<accession>A0A376DH97</accession>
<evidence type="ECO:0000313" key="2">
    <source>
        <dbReference type="EMBL" id="STE53355.1"/>
    </source>
</evidence>
<dbReference type="EMBL" id="UFXZ01000004">
    <property type="protein sequence ID" value="STE53355.1"/>
    <property type="molecule type" value="Genomic_DNA"/>
</dbReference>